<evidence type="ECO:0000256" key="2">
    <source>
        <dbReference type="ARBA" id="ARBA00007647"/>
    </source>
</evidence>
<sequence length="458" mass="54609">MIVLQMDPRSFKFSLIAVFVFTLIILYSFNATPVSMVLNETTSNAVVTNQEIDPKDLPNYKIDNMDRFEWYTKRWKNELKDQKPPEIGEVSMLRAYEFDVEYSISITTPKKDKAIVYCRYFDADGKEILPAHQSYNYPEFVVNCPKRRGTKRLSVSSQSTNNYTYPIELINRMTKGMNTESCYLKFCHLGYKHEFSFCMSPIYGKEPKWLLLAEVIEHYRLQGMTHFYFYVFHIDEYSNAILQDYVRTGEVEVTYLLERNDRELLHWQMVGFRDCTLRSRHESKWSLFADIDERLLMTQYPGTILDYLRDVNDRSISAVEFRQQWIMKPEFLPEKYEGDKQIEEWSPTLRWHNSSVYGPPGHTAKCIVMTEKILAMWTHRPSIILPGYRIHGLKTEEGIVRHYRDLQMWNWGKTWLKEIVAFGPMSMTDYPIKYQWNLTNAVKKRTKYVYENYHPRLE</sequence>
<keyword evidence="4 8" id="KW-0808">Transferase</keyword>
<keyword evidence="7" id="KW-0472">Membrane</keyword>
<dbReference type="Pfam" id="PF01697">
    <property type="entry name" value="Glyco_transf_92"/>
    <property type="match status" value="1"/>
</dbReference>
<dbReference type="EC" id="2.4.1.-" evidence="8"/>
<dbReference type="WBParaSite" id="Csp11.Scaffold629.g10822.t2">
    <property type="protein sequence ID" value="Csp11.Scaffold629.g10822.t2"/>
    <property type="gene ID" value="Csp11.Scaffold629.g10822"/>
</dbReference>
<evidence type="ECO:0000256" key="1">
    <source>
        <dbReference type="ARBA" id="ARBA00004167"/>
    </source>
</evidence>
<dbReference type="PANTHER" id="PTHR21461">
    <property type="entry name" value="GLYCOSYLTRANSFERASE FAMILY 92 PROTEIN"/>
    <property type="match status" value="1"/>
</dbReference>
<proteinExistence type="inferred from homology"/>
<keyword evidence="5" id="KW-0812">Transmembrane</keyword>
<name>A0A1I7TQQ3_9PELO</name>
<evidence type="ECO:0000313" key="9">
    <source>
        <dbReference type="Proteomes" id="UP000095282"/>
    </source>
</evidence>
<reference evidence="10" key="1">
    <citation type="submission" date="2016-11" db="UniProtKB">
        <authorList>
            <consortium name="WormBaseParasite"/>
        </authorList>
    </citation>
    <scope>IDENTIFICATION</scope>
</reference>
<keyword evidence="3 8" id="KW-0328">Glycosyltransferase</keyword>
<dbReference type="GO" id="GO:0005737">
    <property type="term" value="C:cytoplasm"/>
    <property type="evidence" value="ECO:0007669"/>
    <property type="project" value="TreeGrafter"/>
</dbReference>
<evidence type="ECO:0000313" key="10">
    <source>
        <dbReference type="WBParaSite" id="Csp11.Scaffold629.g10822.t2"/>
    </source>
</evidence>
<dbReference type="InterPro" id="IPR008166">
    <property type="entry name" value="Glyco_transf_92"/>
</dbReference>
<protein>
    <recommendedName>
        <fullName evidence="8">Glycosyltransferase family 92 protein</fullName>
        <ecNumber evidence="8">2.4.1.-</ecNumber>
    </recommendedName>
</protein>
<dbReference type="Proteomes" id="UP000095282">
    <property type="component" value="Unplaced"/>
</dbReference>
<organism evidence="9 10">
    <name type="scientific">Caenorhabditis tropicalis</name>
    <dbReference type="NCBI Taxonomy" id="1561998"/>
    <lineage>
        <taxon>Eukaryota</taxon>
        <taxon>Metazoa</taxon>
        <taxon>Ecdysozoa</taxon>
        <taxon>Nematoda</taxon>
        <taxon>Chromadorea</taxon>
        <taxon>Rhabditida</taxon>
        <taxon>Rhabditina</taxon>
        <taxon>Rhabditomorpha</taxon>
        <taxon>Rhabditoidea</taxon>
        <taxon>Rhabditidae</taxon>
        <taxon>Peloderinae</taxon>
        <taxon>Caenorhabditis</taxon>
    </lineage>
</organism>
<comment type="subcellular location">
    <subcellularLocation>
        <location evidence="1">Membrane</location>
        <topology evidence="1">Single-pass membrane protein</topology>
    </subcellularLocation>
</comment>
<dbReference type="PANTHER" id="PTHR21461:SF2">
    <property type="entry name" value="GLYCOSYLTRANSFERASE FAMILY 92 PROTEIN"/>
    <property type="match status" value="1"/>
</dbReference>
<dbReference type="GO" id="GO:0016757">
    <property type="term" value="F:glycosyltransferase activity"/>
    <property type="evidence" value="ECO:0007669"/>
    <property type="project" value="UniProtKB-UniRule"/>
</dbReference>
<evidence type="ECO:0000256" key="6">
    <source>
        <dbReference type="ARBA" id="ARBA00022989"/>
    </source>
</evidence>
<evidence type="ECO:0000256" key="4">
    <source>
        <dbReference type="ARBA" id="ARBA00022679"/>
    </source>
</evidence>
<accession>A0A1I7TQQ3</accession>
<evidence type="ECO:0000256" key="7">
    <source>
        <dbReference type="ARBA" id="ARBA00023136"/>
    </source>
</evidence>
<evidence type="ECO:0000256" key="5">
    <source>
        <dbReference type="ARBA" id="ARBA00022692"/>
    </source>
</evidence>
<keyword evidence="6" id="KW-1133">Transmembrane helix</keyword>
<evidence type="ECO:0000256" key="3">
    <source>
        <dbReference type="ARBA" id="ARBA00022676"/>
    </source>
</evidence>
<dbReference type="eggNOG" id="KOG4735">
    <property type="taxonomic scope" value="Eukaryota"/>
</dbReference>
<evidence type="ECO:0000256" key="8">
    <source>
        <dbReference type="RuleBase" id="RU366017"/>
    </source>
</evidence>
<dbReference type="GO" id="GO:0016020">
    <property type="term" value="C:membrane"/>
    <property type="evidence" value="ECO:0007669"/>
    <property type="project" value="UniProtKB-SubCell"/>
</dbReference>
<keyword evidence="9" id="KW-1185">Reference proteome</keyword>
<comment type="similarity">
    <text evidence="2 8">Belongs to the glycosyltransferase 92 family.</text>
</comment>
<dbReference type="AlphaFoldDB" id="A0A1I7TQQ3"/>